<reference evidence="1" key="1">
    <citation type="submission" date="2022-03" db="EMBL/GenBank/DDBJ databases">
        <title>Genomic analyses of argali, domestic sheep and their hybrids provide insights into chromosomal evolution, heterosis and genetic basis of agronomic traits.</title>
        <authorList>
            <person name="Li M."/>
        </authorList>
    </citation>
    <scope>NUCLEOTIDE SEQUENCE</scope>
    <source>
        <strain evidence="1">F1 hybrid</strain>
    </source>
</reference>
<evidence type="ECO:0000313" key="2">
    <source>
        <dbReference type="Proteomes" id="UP001057279"/>
    </source>
</evidence>
<proteinExistence type="predicted"/>
<name>A0ACB9UF78_9CETA</name>
<keyword evidence="2" id="KW-1185">Reference proteome</keyword>
<sequence>MMWLGALLTLLLCSSLKGQENSFTINSIHMQILPQNTVQNGENLTLQCLVDVSTTSPVQPLHQVLFYKDDVLLRNVSSRTNRESYLIPHVRVCDSGRYKCTVKLNNKEKATPEYEVWVKGVSDPRVTLDKKEVIEGGVVVVNCSVPEEKAPVHFTIEKFELNIRSAKKKREKTSQNQNFVTLEFTVEEQDRAIFFQCQAKIFSGSNVESSRPMRSELVTVRESFSNPKFHIIPEGKITEGDDLQVKCTVQVTHQAQSFPEIIIQKDREIVAHNSLSSEAVYSVMATTEHNGNYTCKVEASRISKVSSIVVNITAAVRGLSCPAAAEIPDWGSNSRPLQQKRRAAGAVPGLAGNSPTFKSCKPLDLAPGPLLQPILHAPVGIKPLYEWFYKVMLEAHNDFVDIKIIELVKSHCKDLASVSIILELFSKPKLESSATHLDQGENLNLWCSIPGAPPANFTIQKGGMTVSQTQNFSKRVAEWDSGLYTCVAGVGRVVKRSNTVQITVCEMLSKPSIFHDSRSEVIKGQTIEVSCQSINGTAPIFYQLSNTSKPVANQSMGSNEPAIFRDKPTKDVEYWCSADNCHSHSKMFSEVLRVKVIAPVDEAKLSILLKEEVESGMPIVLRCSVSEGSSPITYKFYKGKESKPFHQETLNATLAIWHEDTASKEHEGQYYCTASNRANLSKHVIQSNTLTIRVYLAPWKKGLIAVVVIGVIIATLVFGARCYFLKKAKGFNEDVGNHAMKPLNENKGLGTKGTETVYSEIRKADPGFHVFRARAIVGYLGYQPQQISWKTDILPLGSDIQECAALEAPTVGSGVGVGMEVGEGGPAPGDVATTHGAGSEGRFDLVVQWLRLCASTAGGGGLVRSEEPKILHA</sequence>
<organism evidence="1 2">
    <name type="scientific">Ovis ammon polii x Ovis aries</name>
    <dbReference type="NCBI Taxonomy" id="2918886"/>
    <lineage>
        <taxon>Eukaryota</taxon>
        <taxon>Metazoa</taxon>
        <taxon>Chordata</taxon>
        <taxon>Craniata</taxon>
        <taxon>Vertebrata</taxon>
        <taxon>Euteleostomi</taxon>
        <taxon>Mammalia</taxon>
        <taxon>Eutheria</taxon>
        <taxon>Laurasiatheria</taxon>
        <taxon>Artiodactyla</taxon>
        <taxon>Ruminantia</taxon>
        <taxon>Pecora</taxon>
        <taxon>Bovidae</taxon>
        <taxon>Caprinae</taxon>
        <taxon>Ovis</taxon>
    </lineage>
</organism>
<evidence type="ECO:0000313" key="1">
    <source>
        <dbReference type="EMBL" id="KAI4566806.1"/>
    </source>
</evidence>
<dbReference type="EMBL" id="CM043043">
    <property type="protein sequence ID" value="KAI4566806.1"/>
    <property type="molecule type" value="Genomic_DNA"/>
</dbReference>
<dbReference type="Proteomes" id="UP001057279">
    <property type="component" value="Linkage Group LG18"/>
</dbReference>
<accession>A0ACB9UF78</accession>
<gene>
    <name evidence="1" type="ORF">MJG53_015483</name>
</gene>
<protein>
    <submittedName>
        <fullName evidence="1">Uncharacterized protein</fullName>
    </submittedName>
</protein>
<comment type="caution">
    <text evidence="1">The sequence shown here is derived from an EMBL/GenBank/DDBJ whole genome shotgun (WGS) entry which is preliminary data.</text>
</comment>